<dbReference type="EnsemblMetazoa" id="Aqu2.1.19611_001">
    <property type="protein sequence ID" value="Aqu2.1.19611_001"/>
    <property type="gene ID" value="Aqu2.1.19611"/>
</dbReference>
<protein>
    <recommendedName>
        <fullName evidence="1">Integrase catalytic domain-containing protein</fullName>
    </recommendedName>
</protein>
<dbReference type="PROSITE" id="PS50994">
    <property type="entry name" value="INTEGRASE"/>
    <property type="match status" value="1"/>
</dbReference>
<dbReference type="InParanoid" id="A0A1X7TW34"/>
<dbReference type="InterPro" id="IPR012337">
    <property type="entry name" value="RNaseH-like_sf"/>
</dbReference>
<accession>A0A1X7TW34</accession>
<evidence type="ECO:0000259" key="1">
    <source>
        <dbReference type="PROSITE" id="PS50994"/>
    </source>
</evidence>
<proteinExistence type="predicted"/>
<dbReference type="PANTHER" id="PTHR37984">
    <property type="entry name" value="PROTEIN CBG26694"/>
    <property type="match status" value="1"/>
</dbReference>
<organism evidence="2">
    <name type="scientific">Amphimedon queenslandica</name>
    <name type="common">Sponge</name>
    <dbReference type="NCBI Taxonomy" id="400682"/>
    <lineage>
        <taxon>Eukaryota</taxon>
        <taxon>Metazoa</taxon>
        <taxon>Porifera</taxon>
        <taxon>Demospongiae</taxon>
        <taxon>Heteroscleromorpha</taxon>
        <taxon>Haplosclerida</taxon>
        <taxon>Niphatidae</taxon>
        <taxon>Amphimedon</taxon>
    </lineage>
</organism>
<dbReference type="SUPFAM" id="SSF53098">
    <property type="entry name" value="Ribonuclease H-like"/>
    <property type="match status" value="1"/>
</dbReference>
<dbReference type="Pfam" id="PF00665">
    <property type="entry name" value="rve"/>
    <property type="match status" value="1"/>
</dbReference>
<dbReference type="eggNOG" id="KOG0017">
    <property type="taxonomic scope" value="Eukaryota"/>
</dbReference>
<dbReference type="Gene3D" id="3.30.420.10">
    <property type="entry name" value="Ribonuclease H-like superfamily/Ribonuclease H"/>
    <property type="match status" value="1"/>
</dbReference>
<dbReference type="GO" id="GO:0003676">
    <property type="term" value="F:nucleic acid binding"/>
    <property type="evidence" value="ECO:0007669"/>
    <property type="project" value="InterPro"/>
</dbReference>
<feature type="domain" description="Integrase catalytic" evidence="1">
    <location>
        <begin position="39"/>
        <end position="170"/>
    </location>
</feature>
<evidence type="ECO:0000313" key="2">
    <source>
        <dbReference type="EnsemblMetazoa" id="Aqu2.1.19611_001"/>
    </source>
</evidence>
<dbReference type="OrthoDB" id="775972at2759"/>
<reference evidence="2" key="1">
    <citation type="submission" date="2017-05" db="UniProtKB">
        <authorList>
            <consortium name="EnsemblMetazoa"/>
        </authorList>
    </citation>
    <scope>IDENTIFICATION</scope>
</reference>
<sequence length="170" mass="19000">HYIPCHTLAFVHHNDYLPVVLSGLLLTPTFGKGLVNVSSANKPRFCHLHIALVGPLPVSRGFTYLLTMVDRFTRWPEVVPLQDATAETVALGFITAWVSRFGVPSLITMDQERQFESSIWSQLMRILGTQRIRTTAYHPIANGLVERLHCQLKAAIKCLPSPTDWVSGLP</sequence>
<dbReference type="InterPro" id="IPR050951">
    <property type="entry name" value="Retrovirus_Pol_polyprotein"/>
</dbReference>
<dbReference type="PANTHER" id="PTHR37984:SF15">
    <property type="entry name" value="INTEGRASE CATALYTIC DOMAIN-CONTAINING PROTEIN"/>
    <property type="match status" value="1"/>
</dbReference>
<dbReference type="InterPro" id="IPR036397">
    <property type="entry name" value="RNaseH_sf"/>
</dbReference>
<name>A0A1X7TW34_AMPQE</name>
<dbReference type="AlphaFoldDB" id="A0A1X7TW34"/>
<dbReference type="InterPro" id="IPR001584">
    <property type="entry name" value="Integrase_cat-core"/>
</dbReference>
<dbReference type="GO" id="GO:0015074">
    <property type="term" value="P:DNA integration"/>
    <property type="evidence" value="ECO:0007669"/>
    <property type="project" value="InterPro"/>
</dbReference>